<keyword evidence="4" id="KW-0472">Membrane</keyword>
<dbReference type="InterPro" id="IPR033985">
    <property type="entry name" value="SusD-like_N"/>
</dbReference>
<feature type="domain" description="SusD-like N-terminal" evidence="7">
    <location>
        <begin position="23"/>
        <end position="213"/>
    </location>
</feature>
<dbReference type="Pfam" id="PF14322">
    <property type="entry name" value="SusD-like_3"/>
    <property type="match status" value="1"/>
</dbReference>
<dbReference type="Gene3D" id="1.25.40.900">
    <property type="match status" value="1"/>
</dbReference>
<comment type="similarity">
    <text evidence="2">Belongs to the SusD family.</text>
</comment>
<name>A0A9Q5DA49_9BACT</name>
<dbReference type="InterPro" id="IPR011990">
    <property type="entry name" value="TPR-like_helical_dom_sf"/>
</dbReference>
<organism evidence="8 9">
    <name type="scientific">Chitinophaga solisilvae</name>
    <dbReference type="NCBI Taxonomy" id="1233460"/>
    <lineage>
        <taxon>Bacteria</taxon>
        <taxon>Pseudomonadati</taxon>
        <taxon>Bacteroidota</taxon>
        <taxon>Chitinophagia</taxon>
        <taxon>Chitinophagales</taxon>
        <taxon>Chitinophagaceae</taxon>
        <taxon>Chitinophaga</taxon>
    </lineage>
</organism>
<evidence type="ECO:0000259" key="7">
    <source>
        <dbReference type="Pfam" id="PF14322"/>
    </source>
</evidence>
<feature type="domain" description="RagB/SusD" evidence="6">
    <location>
        <begin position="357"/>
        <end position="452"/>
    </location>
</feature>
<sequence>MKRKITISIYLLAGLVLLGSCNKFLDVKPEDKFMEDQVFSSEANVLAALNGIYITMAREEQYGKNLTMGMTDAMAQYYMTYISFGDTHEYDNIANYRYAEKDTKAKTEETWIAAYRNILQVNAFLYGLNKYRDRQLLSPAKDSLVRGEAMALRALMHFDMLRLFGPMYSSPDSTRASAPYYTLGNAELQPLLPANRVADSVLKDLHQAELLLKSDPVVSKGSSGTGGNDFFGRRNIRMNYYAVKALQARVWLYRGNKAAALAAATEVIDKASRWFPWTADNGQAGYDPEDKILYAEVLFGLFNIDLYTTGKSLFSDDLTNQHLLAPMETHLDKTYEGMSSEYRYDKIWKRGASHAVKLFTKYVDVRETEDRDKPFRYILPMIRMSEMYYIAAECMPDAAAGIGYLNQVRAHRNLQPLGTSANLQTELRKEYAKEFWGEGQLFFFYKRKKITSVLAGSSDNQIKLGSGQYVVPLPDAEIYYRN</sequence>
<protein>
    <submittedName>
        <fullName evidence="8">RagB/SusD family nutrient uptake outer membrane protein</fullName>
    </submittedName>
</protein>
<reference evidence="8" key="1">
    <citation type="submission" date="2020-05" db="EMBL/GenBank/DDBJ databases">
        <title>Chitinophaga laudate sp. nov., isolated from a tropical peat swamp.</title>
        <authorList>
            <person name="Goh C.B.S."/>
            <person name="Lee M.S."/>
            <person name="Parimannan S."/>
            <person name="Pasbakhsh P."/>
            <person name="Yule C.M."/>
            <person name="Rajandas H."/>
            <person name="Loke S."/>
            <person name="Croft L."/>
            <person name="Tan J.B.L."/>
        </authorList>
    </citation>
    <scope>NUCLEOTIDE SEQUENCE</scope>
    <source>
        <strain evidence="8">Mgbs1</strain>
    </source>
</reference>
<dbReference type="OrthoDB" id="1097962at2"/>
<dbReference type="Pfam" id="PF07980">
    <property type="entry name" value="SusD_RagB"/>
    <property type="match status" value="1"/>
</dbReference>
<gene>
    <name evidence="8" type="ORF">ECE50_029210</name>
</gene>
<dbReference type="PROSITE" id="PS51257">
    <property type="entry name" value="PROKAR_LIPOPROTEIN"/>
    <property type="match status" value="1"/>
</dbReference>
<proteinExistence type="inferred from homology"/>
<dbReference type="Gene3D" id="2.20.20.130">
    <property type="match status" value="1"/>
</dbReference>
<dbReference type="AlphaFoldDB" id="A0A9Q5DA49"/>
<dbReference type="GO" id="GO:0009279">
    <property type="term" value="C:cell outer membrane"/>
    <property type="evidence" value="ECO:0007669"/>
    <property type="project" value="UniProtKB-SubCell"/>
</dbReference>
<dbReference type="Proteomes" id="UP000281028">
    <property type="component" value="Unassembled WGS sequence"/>
</dbReference>
<comment type="subcellular location">
    <subcellularLocation>
        <location evidence="1">Cell outer membrane</location>
    </subcellularLocation>
</comment>
<accession>A0A9Q5DA49</accession>
<dbReference type="SUPFAM" id="SSF48452">
    <property type="entry name" value="TPR-like"/>
    <property type="match status" value="1"/>
</dbReference>
<evidence type="ECO:0000256" key="4">
    <source>
        <dbReference type="ARBA" id="ARBA00023136"/>
    </source>
</evidence>
<evidence type="ECO:0000256" key="3">
    <source>
        <dbReference type="ARBA" id="ARBA00022729"/>
    </source>
</evidence>
<dbReference type="Gene3D" id="1.25.40.390">
    <property type="match status" value="1"/>
</dbReference>
<keyword evidence="9" id="KW-1185">Reference proteome</keyword>
<keyword evidence="3" id="KW-0732">Signal</keyword>
<dbReference type="EMBL" id="RIAR02000001">
    <property type="protein sequence ID" value="NSL90939.1"/>
    <property type="molecule type" value="Genomic_DNA"/>
</dbReference>
<evidence type="ECO:0000256" key="5">
    <source>
        <dbReference type="ARBA" id="ARBA00023237"/>
    </source>
</evidence>
<evidence type="ECO:0000259" key="6">
    <source>
        <dbReference type="Pfam" id="PF07980"/>
    </source>
</evidence>
<keyword evidence="5" id="KW-0998">Cell outer membrane</keyword>
<evidence type="ECO:0000256" key="2">
    <source>
        <dbReference type="ARBA" id="ARBA00006275"/>
    </source>
</evidence>
<comment type="caution">
    <text evidence="8">The sequence shown here is derived from an EMBL/GenBank/DDBJ whole genome shotgun (WGS) entry which is preliminary data.</text>
</comment>
<evidence type="ECO:0000313" key="8">
    <source>
        <dbReference type="EMBL" id="NSL90939.1"/>
    </source>
</evidence>
<evidence type="ECO:0000313" key="9">
    <source>
        <dbReference type="Proteomes" id="UP000281028"/>
    </source>
</evidence>
<evidence type="ECO:0000256" key="1">
    <source>
        <dbReference type="ARBA" id="ARBA00004442"/>
    </source>
</evidence>
<dbReference type="InterPro" id="IPR012944">
    <property type="entry name" value="SusD_RagB_dom"/>
</dbReference>